<accession>A0AA40EHT8</accession>
<protein>
    <recommendedName>
        <fullName evidence="4">Secreted protein</fullName>
    </recommendedName>
</protein>
<name>A0AA40EHT8_9PEZI</name>
<evidence type="ECO:0000313" key="2">
    <source>
        <dbReference type="EMBL" id="KAK0739597.1"/>
    </source>
</evidence>
<comment type="caution">
    <text evidence="2">The sequence shown here is derived from an EMBL/GenBank/DDBJ whole genome shotgun (WGS) entry which is preliminary data.</text>
</comment>
<reference evidence="2" key="1">
    <citation type="submission" date="2023-06" db="EMBL/GenBank/DDBJ databases">
        <title>Genome-scale phylogeny and comparative genomics of the fungal order Sordariales.</title>
        <authorList>
            <consortium name="Lawrence Berkeley National Laboratory"/>
            <person name="Hensen N."/>
            <person name="Bonometti L."/>
            <person name="Westerberg I."/>
            <person name="Brannstrom I.O."/>
            <person name="Guillou S."/>
            <person name="Cros-Aarteil S."/>
            <person name="Calhoun S."/>
            <person name="Haridas S."/>
            <person name="Kuo A."/>
            <person name="Mondo S."/>
            <person name="Pangilinan J."/>
            <person name="Riley R."/>
            <person name="Labutti K."/>
            <person name="Andreopoulos B."/>
            <person name="Lipzen A."/>
            <person name="Chen C."/>
            <person name="Yanf M."/>
            <person name="Daum C."/>
            <person name="Ng V."/>
            <person name="Clum A."/>
            <person name="Steindorff A."/>
            <person name="Ohm R."/>
            <person name="Martin F."/>
            <person name="Silar P."/>
            <person name="Natvig D."/>
            <person name="Lalanne C."/>
            <person name="Gautier V."/>
            <person name="Ament-Velasquez S.L."/>
            <person name="Kruys A."/>
            <person name="Hutchinson M.I."/>
            <person name="Powell A.J."/>
            <person name="Barry K."/>
            <person name="Miller A.N."/>
            <person name="Grigoriev I.V."/>
            <person name="Debuchy R."/>
            <person name="Gladieux P."/>
            <person name="Thoren M.H."/>
            <person name="Johannesson H."/>
        </authorList>
    </citation>
    <scope>NUCLEOTIDE SEQUENCE</scope>
    <source>
        <strain evidence="2">CBS 540.89</strain>
    </source>
</reference>
<evidence type="ECO:0000256" key="1">
    <source>
        <dbReference type="SAM" id="SignalP"/>
    </source>
</evidence>
<dbReference type="EMBL" id="JAUKTV010000004">
    <property type="protein sequence ID" value="KAK0739597.1"/>
    <property type="molecule type" value="Genomic_DNA"/>
</dbReference>
<keyword evidence="1" id="KW-0732">Signal</keyword>
<organism evidence="2 3">
    <name type="scientific">Apiosordaria backusii</name>
    <dbReference type="NCBI Taxonomy" id="314023"/>
    <lineage>
        <taxon>Eukaryota</taxon>
        <taxon>Fungi</taxon>
        <taxon>Dikarya</taxon>
        <taxon>Ascomycota</taxon>
        <taxon>Pezizomycotina</taxon>
        <taxon>Sordariomycetes</taxon>
        <taxon>Sordariomycetidae</taxon>
        <taxon>Sordariales</taxon>
        <taxon>Lasiosphaeriaceae</taxon>
        <taxon>Apiosordaria</taxon>
    </lineage>
</organism>
<evidence type="ECO:0000313" key="3">
    <source>
        <dbReference type="Proteomes" id="UP001172159"/>
    </source>
</evidence>
<sequence>MTASGLVSTVMWCLMAPLTSKTVLLGEPALPTNHLVMLIGVATPLFKCPDEAGRFALPARPSPTSSLKFLFIHIHESRQQALFCNRHNS</sequence>
<evidence type="ECO:0008006" key="4">
    <source>
        <dbReference type="Google" id="ProtNLM"/>
    </source>
</evidence>
<proteinExistence type="predicted"/>
<gene>
    <name evidence="2" type="ORF">B0T21DRAFT_362929</name>
</gene>
<dbReference type="AlphaFoldDB" id="A0AA40EHT8"/>
<keyword evidence="3" id="KW-1185">Reference proteome</keyword>
<feature type="chain" id="PRO_5041267044" description="Secreted protein" evidence="1">
    <location>
        <begin position="21"/>
        <end position="89"/>
    </location>
</feature>
<feature type="signal peptide" evidence="1">
    <location>
        <begin position="1"/>
        <end position="20"/>
    </location>
</feature>
<dbReference type="Proteomes" id="UP001172159">
    <property type="component" value="Unassembled WGS sequence"/>
</dbReference>